<evidence type="ECO:0000259" key="5">
    <source>
        <dbReference type="PROSITE" id="PS01124"/>
    </source>
</evidence>
<dbReference type="GO" id="GO:0003700">
    <property type="term" value="F:DNA-binding transcription factor activity"/>
    <property type="evidence" value="ECO:0007669"/>
    <property type="project" value="InterPro"/>
</dbReference>
<dbReference type="InterPro" id="IPR009057">
    <property type="entry name" value="Homeodomain-like_sf"/>
</dbReference>
<dbReference type="eggNOG" id="COG2207">
    <property type="taxonomic scope" value="Bacteria"/>
</dbReference>
<evidence type="ECO:0000256" key="4">
    <source>
        <dbReference type="ARBA" id="ARBA00023163"/>
    </source>
</evidence>
<protein>
    <submittedName>
        <fullName evidence="6">Transcriptional regulator, AraC family</fullName>
    </submittedName>
</protein>
<feature type="domain" description="HTH araC/xylS-type" evidence="5">
    <location>
        <begin position="187"/>
        <end position="284"/>
    </location>
</feature>
<dbReference type="PROSITE" id="PS00041">
    <property type="entry name" value="HTH_ARAC_FAMILY_1"/>
    <property type="match status" value="1"/>
</dbReference>
<dbReference type="PANTHER" id="PTHR46796:SF2">
    <property type="entry name" value="TRANSCRIPTIONAL REGULATORY PROTEIN"/>
    <property type="match status" value="1"/>
</dbReference>
<accession>A0A081C661</accession>
<reference evidence="6" key="1">
    <citation type="journal article" date="2015" name="PeerJ">
        <title>First genomic representation of candidate bacterial phylum KSB3 points to enhanced environmental sensing as a trigger of wastewater bulking.</title>
        <authorList>
            <person name="Sekiguchi Y."/>
            <person name="Ohashi A."/>
            <person name="Parks D.H."/>
            <person name="Yamauchi T."/>
            <person name="Tyson G.W."/>
            <person name="Hugenholtz P."/>
        </authorList>
    </citation>
    <scope>NUCLEOTIDE SEQUENCE [LARGE SCALE GENOMIC DNA]</scope>
</reference>
<evidence type="ECO:0000256" key="3">
    <source>
        <dbReference type="ARBA" id="ARBA00023159"/>
    </source>
</evidence>
<keyword evidence="4" id="KW-0804">Transcription</keyword>
<evidence type="ECO:0000313" key="6">
    <source>
        <dbReference type="EMBL" id="GAK60066.1"/>
    </source>
</evidence>
<dbReference type="PANTHER" id="PTHR46796">
    <property type="entry name" value="HTH-TYPE TRANSCRIPTIONAL ACTIVATOR RHAS-RELATED"/>
    <property type="match status" value="1"/>
</dbReference>
<dbReference type="SUPFAM" id="SSF51215">
    <property type="entry name" value="Regulatory protein AraC"/>
    <property type="match status" value="1"/>
</dbReference>
<dbReference type="Proteomes" id="UP000030661">
    <property type="component" value="Unassembled WGS sequence"/>
</dbReference>
<proteinExistence type="predicted"/>
<keyword evidence="3" id="KW-0010">Activator</keyword>
<dbReference type="PROSITE" id="PS01124">
    <property type="entry name" value="HTH_ARAC_FAMILY_2"/>
    <property type="match status" value="1"/>
</dbReference>
<evidence type="ECO:0000313" key="7">
    <source>
        <dbReference type="Proteomes" id="UP000030661"/>
    </source>
</evidence>
<dbReference type="InterPro" id="IPR037923">
    <property type="entry name" value="HTH-like"/>
</dbReference>
<name>A0A081C661_VECG1</name>
<dbReference type="HOGENOM" id="CLU_000445_88_16_0"/>
<dbReference type="InterPro" id="IPR003313">
    <property type="entry name" value="AraC-bd"/>
</dbReference>
<dbReference type="Gene3D" id="1.10.10.60">
    <property type="entry name" value="Homeodomain-like"/>
    <property type="match status" value="2"/>
</dbReference>
<keyword evidence="2" id="KW-0238">DNA-binding</keyword>
<organism evidence="6">
    <name type="scientific">Vecturithrix granuli</name>
    <dbReference type="NCBI Taxonomy" id="1499967"/>
    <lineage>
        <taxon>Bacteria</taxon>
        <taxon>Candidatus Moduliflexota</taxon>
        <taxon>Candidatus Vecturitrichia</taxon>
        <taxon>Candidatus Vecturitrichales</taxon>
        <taxon>Candidatus Vecturitrichaceae</taxon>
        <taxon>Candidatus Vecturithrix</taxon>
    </lineage>
</organism>
<keyword evidence="7" id="KW-1185">Reference proteome</keyword>
<dbReference type="Pfam" id="PF02311">
    <property type="entry name" value="AraC_binding"/>
    <property type="match status" value="1"/>
</dbReference>
<dbReference type="STRING" id="1499967.U27_07054"/>
<evidence type="ECO:0000256" key="2">
    <source>
        <dbReference type="ARBA" id="ARBA00023125"/>
    </source>
</evidence>
<dbReference type="InterPro" id="IPR018062">
    <property type="entry name" value="HTH_AraC-typ_CS"/>
</dbReference>
<keyword evidence="1" id="KW-0805">Transcription regulation</keyword>
<dbReference type="Pfam" id="PF12833">
    <property type="entry name" value="HTH_18"/>
    <property type="match status" value="1"/>
</dbReference>
<dbReference type="GO" id="GO:0043565">
    <property type="term" value="F:sequence-specific DNA binding"/>
    <property type="evidence" value="ECO:0007669"/>
    <property type="project" value="InterPro"/>
</dbReference>
<dbReference type="SUPFAM" id="SSF46689">
    <property type="entry name" value="Homeodomain-like"/>
    <property type="match status" value="2"/>
</dbReference>
<dbReference type="AlphaFoldDB" id="A0A081C661"/>
<dbReference type="InterPro" id="IPR050204">
    <property type="entry name" value="AraC_XylS_family_regulators"/>
</dbReference>
<gene>
    <name evidence="6" type="ORF">U27_07054</name>
</gene>
<dbReference type="SMART" id="SM00342">
    <property type="entry name" value="HTH_ARAC"/>
    <property type="match status" value="1"/>
</dbReference>
<sequence>MALSVPIAPIEQTEHDQARIWMPEAVNGIFLLKARFLHFAYKKHVHEEFGIGVIEQGAEKFEYQGEMHVAPASSVVTVNPEILHDGAAATDSGFQYRMAYVPAVFVQELLSEVFENTASLRYFSTPVTFDPDLSRRLLYALRLLEQNPDSILEAQSCFFQTTVDLFLRHTYPHHSSKNLLSNPAVIRHACEFIRARVTENISLDEIAREVGVSRFYFLRLFKASTGLSPHAYLMMRRLELAKHLIQQGKTLAQAAYNAGFADQSHLTRHFKAAYGFTPGQFQHAIHP</sequence>
<dbReference type="InterPro" id="IPR018060">
    <property type="entry name" value="HTH_AraC"/>
</dbReference>
<dbReference type="EMBL" id="DF820471">
    <property type="protein sequence ID" value="GAK60066.1"/>
    <property type="molecule type" value="Genomic_DNA"/>
</dbReference>
<evidence type="ECO:0000256" key="1">
    <source>
        <dbReference type="ARBA" id="ARBA00023015"/>
    </source>
</evidence>